<dbReference type="OrthoDB" id="218750at2"/>
<name>A0A3P1T922_9ACTN</name>
<reference evidence="2 3" key="1">
    <citation type="submission" date="2018-11" db="EMBL/GenBank/DDBJ databases">
        <title>Genomes From Bacteria Associated with the Canine Oral Cavity: a Test Case for Automated Genome-Based Taxonomic Assignment.</title>
        <authorList>
            <person name="Coil D.A."/>
            <person name="Jospin G."/>
            <person name="Darling A.E."/>
            <person name="Wallis C."/>
            <person name="Davis I.J."/>
            <person name="Harris S."/>
            <person name="Eisen J.A."/>
            <person name="Holcombe L.J."/>
            <person name="O'Flynn C."/>
        </authorList>
    </citation>
    <scope>NUCLEOTIDE SEQUENCE [LARGE SCALE GENOMIC DNA]</scope>
    <source>
        <strain evidence="2 3">OH887_COT-365</strain>
    </source>
</reference>
<dbReference type="EMBL" id="RQZG01000004">
    <property type="protein sequence ID" value="RRD05951.1"/>
    <property type="molecule type" value="Genomic_DNA"/>
</dbReference>
<feature type="compositionally biased region" description="Low complexity" evidence="1">
    <location>
        <begin position="921"/>
        <end position="935"/>
    </location>
</feature>
<evidence type="ECO:0000256" key="1">
    <source>
        <dbReference type="SAM" id="MobiDB-lite"/>
    </source>
</evidence>
<feature type="region of interest" description="Disordered" evidence="1">
    <location>
        <begin position="899"/>
        <end position="944"/>
    </location>
</feature>
<proteinExistence type="predicted"/>
<evidence type="ECO:0000313" key="2">
    <source>
        <dbReference type="EMBL" id="RRD05951.1"/>
    </source>
</evidence>
<accession>A0A3P1T922</accession>
<evidence type="ECO:0008006" key="4">
    <source>
        <dbReference type="Google" id="ProtNLM"/>
    </source>
</evidence>
<comment type="caution">
    <text evidence="2">The sequence shown here is derived from an EMBL/GenBank/DDBJ whole genome shotgun (WGS) entry which is preliminary data.</text>
</comment>
<evidence type="ECO:0000313" key="3">
    <source>
        <dbReference type="Proteomes" id="UP000280819"/>
    </source>
</evidence>
<dbReference type="RefSeq" id="WP_124843372.1">
    <property type="nucleotide sequence ID" value="NZ_RQZG01000004.1"/>
</dbReference>
<sequence length="1457" mass="158157">MIDDPRTAELGGIPVTPQPDTVTALALRYQHPALEDRVVVRLVGDNLTEAEDMALAAIGLRRTAATPVGATRPRTAGFPAWPIRHDPANARHALNLVGDLHRAAKLARTKPKLAKELLDQLALTLGNSAPHFLPTFLEEAARIFIGVESLKFATQYFGKAREAERVHNLPIDEDRHREAFLEFALAGAISVKELGNESRAMVERVGAEQALEQFLHLVVLRTAGGVPPYPSLLTDVTRLARAAGRDVEQTVLGLVTELAPLPALGSADAGFWNALTPLLPKLTGLDGKLRHALLAVVPAALPSNVWLEVLEASGVADGLRSGELDSHRWVERYVIRDHVATSRSDVAAMCALVRELPNLTGRDVTIPLPLGRIHPQTVDALLAAGMTVHIQQAKHPTDALDLGWWSNAQPRADLVALCTSDLAWLVAGGIPEALKSGRLKALASCPGTARLLLEWAEPRLPEEPTLAEITAEQQRLGAFLRSKRAEFAHLAPALADAFEPAELLARSLRDGLLTELAWPALERAVAEFPGTVTLHEAWPAVGVASRGVVKWIDGDQVVAESTSAWTKVQDANQWLYTLIDGVTGCKKTTAKQDWVLTWSNAPGTEHRLGWLFHVKGPTLSLPVDGGRLVKKAVQRVGDTTADFQDPVQILSDGERYWRVEDHRTPNGVWEVNPVTGGRVRRSLPEALARLIEPWLRDGWRLWLSTRYRDQSLLHWHPAAPTTSSSLLPTKDGIHGWATLQHPDGRILHLGVDGTTVHLPDGQPMIGMIRRPGGGHWLLTEQGRLCTDEGRPLPTAPDAAGKPHLLHRLGQRAAGAWHQLRVRDEAVSARMRGCQADDVAAIIAAAEEVLAGGNSKPHRLPEHLTAEAVAVLGSTDPALVDAVAWLAVQIVQLKAELGPRVRQPKQRKKENPTQAPTPAPTPAVEETPARPAAPEPSFASHQPNSDPAFWAFPRYNLIRHRDQRKAARLLAERLGGSRGAHRLWQSLDEGTTAAAIVVPEALLATACSPGLTRKQVGGLAALVGAFADAGLTGGALFRFPLPLQRYEAGTVLDTPTGPCVLLGTNHHYLHPDVLAWCPSGAIPTAVDGLTVTPVLEATGTPVAQVLDAFTHLLDQEAPSWRPEPAEQLAEATGWGRVAATVSMAALPWWNHALPSELLAQLGITNTGAATARLFLDGLGVGVLPRLVAAGAKDPLRVVTEGLDVEAMISCWRQLVPEIILIDAPIRQGADRLVWGGSLQIDWLRDGEDLDQGSIPLLLWLAYVLPGEHPLRRLVADQLERLWEATDPIRIDDLLADLRLPRPGHATDPSTSVPQLVAQAATVLGLDMEAARYWLQLLALPDPTDANVESWNGWTRKQRRAAGTELLAKGLVVEAKRSRAGRSLFLPGGWLEASSPHLPMEVWKAPFFDLEHAARVKPRRGVVAPTTPVAQLFADAWRRHQGGDVPGYVELRTERYRRQ</sequence>
<gene>
    <name evidence="2" type="ORF">EII34_04495</name>
</gene>
<dbReference type="Proteomes" id="UP000280819">
    <property type="component" value="Unassembled WGS sequence"/>
</dbReference>
<protein>
    <recommendedName>
        <fullName evidence="4">DNA-binding protein</fullName>
    </recommendedName>
</protein>
<organism evidence="2 3">
    <name type="scientific">Arachnia propionica</name>
    <dbReference type="NCBI Taxonomy" id="1750"/>
    <lineage>
        <taxon>Bacteria</taxon>
        <taxon>Bacillati</taxon>
        <taxon>Actinomycetota</taxon>
        <taxon>Actinomycetes</taxon>
        <taxon>Propionibacteriales</taxon>
        <taxon>Propionibacteriaceae</taxon>
        <taxon>Arachnia</taxon>
    </lineage>
</organism>